<reference evidence="18" key="1">
    <citation type="journal article" date="2022" name="bioRxiv">
        <title>Sequencing and chromosome-scale assembly of the giantPleurodeles waltlgenome.</title>
        <authorList>
            <person name="Brown T."/>
            <person name="Elewa A."/>
            <person name="Iarovenko S."/>
            <person name="Subramanian E."/>
            <person name="Araus A.J."/>
            <person name="Petzold A."/>
            <person name="Susuki M."/>
            <person name="Suzuki K.-i.T."/>
            <person name="Hayashi T."/>
            <person name="Toyoda A."/>
            <person name="Oliveira C."/>
            <person name="Osipova E."/>
            <person name="Leigh N.D."/>
            <person name="Simon A."/>
            <person name="Yun M.H."/>
        </authorList>
    </citation>
    <scope>NUCLEOTIDE SEQUENCE</scope>
    <source>
        <strain evidence="18">20211129_DDA</strain>
        <tissue evidence="18">Liver</tissue>
    </source>
</reference>
<comment type="function">
    <text evidence="14">Mediates the voltage-dependent proton permeability of excitable membranes. Forms a proton-selective channel through which protons may pass in accordance with their electrochemical gradient.</text>
</comment>
<accession>A0AAV7LRS0</accession>
<keyword evidence="8 16" id="KW-1133">Transmembrane helix</keyword>
<dbReference type="PANTHER" id="PTHR46480:SF1">
    <property type="entry name" value="VOLTAGE-GATED HYDROGEN CHANNEL 1"/>
    <property type="match status" value="1"/>
</dbReference>
<organism evidence="18 19">
    <name type="scientific">Pleurodeles waltl</name>
    <name type="common">Iberian ribbed newt</name>
    <dbReference type="NCBI Taxonomy" id="8319"/>
    <lineage>
        <taxon>Eukaryota</taxon>
        <taxon>Metazoa</taxon>
        <taxon>Chordata</taxon>
        <taxon>Craniata</taxon>
        <taxon>Vertebrata</taxon>
        <taxon>Euteleostomi</taxon>
        <taxon>Amphibia</taxon>
        <taxon>Batrachia</taxon>
        <taxon>Caudata</taxon>
        <taxon>Salamandroidea</taxon>
        <taxon>Salamandridae</taxon>
        <taxon>Pleurodelinae</taxon>
        <taxon>Pleurodeles</taxon>
    </lineage>
</organism>
<evidence type="ECO:0000256" key="7">
    <source>
        <dbReference type="ARBA" id="ARBA00022882"/>
    </source>
</evidence>
<comment type="subcellular location">
    <subcellularLocation>
        <location evidence="1">Cell membrane</location>
        <topology evidence="1">Multi-pass membrane protein</topology>
    </subcellularLocation>
</comment>
<keyword evidence="6 16" id="KW-0812">Transmembrane</keyword>
<evidence type="ECO:0000256" key="14">
    <source>
        <dbReference type="ARBA" id="ARBA00054874"/>
    </source>
</evidence>
<dbReference type="GO" id="GO:0010043">
    <property type="term" value="P:response to zinc ion"/>
    <property type="evidence" value="ECO:0007669"/>
    <property type="project" value="UniProtKB-ARBA"/>
</dbReference>
<evidence type="ECO:0000256" key="6">
    <source>
        <dbReference type="ARBA" id="ARBA00022692"/>
    </source>
</evidence>
<evidence type="ECO:0000256" key="11">
    <source>
        <dbReference type="ARBA" id="ARBA00023136"/>
    </source>
</evidence>
<gene>
    <name evidence="18" type="ORF">NDU88_006203</name>
</gene>
<dbReference type="GO" id="GO:0005886">
    <property type="term" value="C:plasma membrane"/>
    <property type="evidence" value="ECO:0007669"/>
    <property type="project" value="UniProtKB-SubCell"/>
</dbReference>
<feature type="transmembrane region" description="Helical" evidence="16">
    <location>
        <begin position="140"/>
        <end position="157"/>
    </location>
</feature>
<feature type="coiled-coil region" evidence="15">
    <location>
        <begin position="189"/>
        <end position="233"/>
    </location>
</feature>
<evidence type="ECO:0000256" key="15">
    <source>
        <dbReference type="SAM" id="Coils"/>
    </source>
</evidence>
<evidence type="ECO:0000256" key="2">
    <source>
        <dbReference type="ARBA" id="ARBA00008437"/>
    </source>
</evidence>
<protein>
    <recommendedName>
        <fullName evidence="3">Voltage-gated hydrogen channel 1</fullName>
    </recommendedName>
    <alternativeName>
        <fullName evidence="13">Hydrogen voltage-gated channel 1</fullName>
    </alternativeName>
</protein>
<comment type="caution">
    <text evidence="18">The sequence shown here is derived from an EMBL/GenBank/DDBJ whole genome shotgun (WGS) entry which is preliminary data.</text>
</comment>
<dbReference type="InterPro" id="IPR031846">
    <property type="entry name" value="Hvcn1"/>
</dbReference>
<keyword evidence="7" id="KW-0851">Voltage-gated channel</keyword>
<proteinExistence type="inferred from homology"/>
<evidence type="ECO:0000256" key="8">
    <source>
        <dbReference type="ARBA" id="ARBA00022989"/>
    </source>
</evidence>
<evidence type="ECO:0000256" key="12">
    <source>
        <dbReference type="ARBA" id="ARBA00023303"/>
    </source>
</evidence>
<evidence type="ECO:0000313" key="18">
    <source>
        <dbReference type="EMBL" id="KAJ1093094.1"/>
    </source>
</evidence>
<dbReference type="EMBL" id="JANPWB010000015">
    <property type="protein sequence ID" value="KAJ1093094.1"/>
    <property type="molecule type" value="Genomic_DNA"/>
</dbReference>
<evidence type="ECO:0000313" key="19">
    <source>
        <dbReference type="Proteomes" id="UP001066276"/>
    </source>
</evidence>
<evidence type="ECO:0000256" key="4">
    <source>
        <dbReference type="ARBA" id="ARBA00022448"/>
    </source>
</evidence>
<keyword evidence="5" id="KW-1003">Cell membrane</keyword>
<dbReference type="AlphaFoldDB" id="A0AAV7LRS0"/>
<keyword evidence="9 15" id="KW-0175">Coiled coil</keyword>
<dbReference type="GO" id="GO:0034702">
    <property type="term" value="C:monoatomic ion channel complex"/>
    <property type="evidence" value="ECO:0007669"/>
    <property type="project" value="UniProtKB-KW"/>
</dbReference>
<dbReference type="Pfam" id="PF00520">
    <property type="entry name" value="Ion_trans"/>
    <property type="match status" value="1"/>
</dbReference>
<evidence type="ECO:0000259" key="17">
    <source>
        <dbReference type="Pfam" id="PF00520"/>
    </source>
</evidence>
<dbReference type="SUPFAM" id="SSF81324">
    <property type="entry name" value="Voltage-gated potassium channels"/>
    <property type="match status" value="1"/>
</dbReference>
<name>A0AAV7LRS0_PLEWA</name>
<dbReference type="GO" id="GO:0030171">
    <property type="term" value="F:voltage-gated proton channel activity"/>
    <property type="evidence" value="ECO:0007669"/>
    <property type="project" value="InterPro"/>
</dbReference>
<comment type="similarity">
    <text evidence="2">Belongs to the hydrogen channel family.</text>
</comment>
<evidence type="ECO:0000256" key="5">
    <source>
        <dbReference type="ARBA" id="ARBA00022475"/>
    </source>
</evidence>
<dbReference type="FunFam" id="1.20.120.350:FF:000054">
    <property type="entry name" value="voltage-gated hydrogen channel 1"/>
    <property type="match status" value="1"/>
</dbReference>
<evidence type="ECO:0000256" key="1">
    <source>
        <dbReference type="ARBA" id="ARBA00004651"/>
    </source>
</evidence>
<evidence type="ECO:0000256" key="9">
    <source>
        <dbReference type="ARBA" id="ARBA00023054"/>
    </source>
</evidence>
<feature type="domain" description="Ion transport" evidence="17">
    <location>
        <begin position="69"/>
        <end position="182"/>
    </location>
</feature>
<keyword evidence="19" id="KW-1185">Reference proteome</keyword>
<feature type="transmembrane region" description="Helical" evidence="16">
    <location>
        <begin position="69"/>
        <end position="86"/>
    </location>
</feature>
<evidence type="ECO:0000256" key="13">
    <source>
        <dbReference type="ARBA" id="ARBA00031989"/>
    </source>
</evidence>
<evidence type="ECO:0000256" key="3">
    <source>
        <dbReference type="ARBA" id="ARBA00015897"/>
    </source>
</evidence>
<sequence>MSASLRHFTTVGDDHRKKWWQNKHHELEEHDDHEHHEAPKETTVETPHPFTQAHSFRQALKWLLSSHKFQVAIICLVIIDALFVLVELLLDLEIIEPDHDHIAPRVFHYLSVSILSFFLIELFFKLYAFQGEFFHHKFEVMDAIVIVVSFILDIIYISREDVFTAVGLLILLRLWRVARIINGIIISIQTRAEERISKLKEEKKQLTDQVTQLQQQNREQEAEIQRLANLLQQNKIFPST</sequence>
<evidence type="ECO:0000256" key="10">
    <source>
        <dbReference type="ARBA" id="ARBA00023065"/>
    </source>
</evidence>
<dbReference type="PANTHER" id="PTHR46480">
    <property type="entry name" value="F20B24.22"/>
    <property type="match status" value="1"/>
</dbReference>
<feature type="transmembrane region" description="Helical" evidence="16">
    <location>
        <begin position="106"/>
        <end position="128"/>
    </location>
</feature>
<dbReference type="Gene3D" id="1.20.5.170">
    <property type="match status" value="1"/>
</dbReference>
<dbReference type="InterPro" id="IPR005821">
    <property type="entry name" value="Ion_trans_dom"/>
</dbReference>
<keyword evidence="4" id="KW-0813">Transport</keyword>
<dbReference type="InterPro" id="IPR027359">
    <property type="entry name" value="Volt_channel_dom_sf"/>
</dbReference>
<dbReference type="Gene3D" id="1.20.120.350">
    <property type="entry name" value="Voltage-gated potassium channels. Chain C"/>
    <property type="match status" value="1"/>
</dbReference>
<dbReference type="Proteomes" id="UP001066276">
    <property type="component" value="Chromosome 11"/>
</dbReference>
<keyword evidence="10" id="KW-0406">Ion transport</keyword>
<evidence type="ECO:0000256" key="16">
    <source>
        <dbReference type="SAM" id="Phobius"/>
    </source>
</evidence>
<keyword evidence="11 16" id="KW-0472">Membrane</keyword>
<keyword evidence="12" id="KW-0407">Ion channel</keyword>